<dbReference type="Proteomes" id="UP000179076">
    <property type="component" value="Unassembled WGS sequence"/>
</dbReference>
<dbReference type="Gene3D" id="2.130.10.10">
    <property type="entry name" value="YVTN repeat-like/Quinoprotein amine dehydrogenase"/>
    <property type="match status" value="1"/>
</dbReference>
<dbReference type="PANTHER" id="PTHR40274">
    <property type="entry name" value="VIRGINIAMYCIN B LYASE"/>
    <property type="match status" value="1"/>
</dbReference>
<dbReference type="EMBL" id="MFSP01000023">
    <property type="protein sequence ID" value="OGI69276.1"/>
    <property type="molecule type" value="Genomic_DNA"/>
</dbReference>
<gene>
    <name evidence="1" type="ORF">A2W18_07195</name>
</gene>
<evidence type="ECO:0000313" key="1">
    <source>
        <dbReference type="EMBL" id="OGI69276.1"/>
    </source>
</evidence>
<dbReference type="Pfam" id="PF24684">
    <property type="entry name" value="Vgb_lyase"/>
    <property type="match status" value="1"/>
</dbReference>
<dbReference type="InterPro" id="IPR015943">
    <property type="entry name" value="WD40/YVTN_repeat-like_dom_sf"/>
</dbReference>
<dbReference type="SUPFAM" id="SSF63829">
    <property type="entry name" value="Calcium-dependent phosphotriesterase"/>
    <property type="match status" value="1"/>
</dbReference>
<dbReference type="AlphaFoldDB" id="A0A1F6VI86"/>
<dbReference type="Gene3D" id="2.40.10.500">
    <property type="match status" value="1"/>
</dbReference>
<comment type="caution">
    <text evidence="1">The sequence shown here is derived from an EMBL/GenBank/DDBJ whole genome shotgun (WGS) entry which is preliminary data.</text>
</comment>
<dbReference type="InterPro" id="IPR051344">
    <property type="entry name" value="Vgb"/>
</dbReference>
<protein>
    <recommendedName>
        <fullName evidence="3">Lyase</fullName>
    </recommendedName>
</protein>
<organism evidence="1 2">
    <name type="scientific">Candidatus Muproteobacteria bacterium RBG_16_60_9</name>
    <dbReference type="NCBI Taxonomy" id="1817755"/>
    <lineage>
        <taxon>Bacteria</taxon>
        <taxon>Pseudomonadati</taxon>
        <taxon>Pseudomonadota</taxon>
        <taxon>Candidatus Muproteobacteria</taxon>
    </lineage>
</organism>
<name>A0A1F6VI86_9PROT</name>
<sequence>MAVCACAAATFAPSTIAGGSNYGIVPGALAQVQGKVSEWAVPTPKFARDPAPGPDGNIYIAVMNANKIARFDTSTQKFNEWDLPAGARPHGLLVDNHGIVWYTGNGSGAIGRLDPKTGKVNEYAAPSGDDPHTLVLDASGIIWFTVQGGNRIGRLDRASGKITEYKTSGRPYGIAIDQQGYVWYCRLGVDKLGRLDPKTGVIADLDTGDGSAPRRMAVAPDGMLWVTANGKLIKVDPRAQKILKQYDMPAGPRGGPYAVTIDAAGRVWANEIATDTVALFDPKAETFRVIKLPSQGVGIRKAIIDARGRYWYLGSHNGRLGVIE</sequence>
<evidence type="ECO:0008006" key="3">
    <source>
        <dbReference type="Google" id="ProtNLM"/>
    </source>
</evidence>
<accession>A0A1F6VI86</accession>
<proteinExistence type="predicted"/>
<dbReference type="PANTHER" id="PTHR40274:SF3">
    <property type="entry name" value="VIRGINIAMYCIN B LYASE"/>
    <property type="match status" value="1"/>
</dbReference>
<evidence type="ECO:0000313" key="2">
    <source>
        <dbReference type="Proteomes" id="UP000179076"/>
    </source>
</evidence>
<reference evidence="1 2" key="1">
    <citation type="journal article" date="2016" name="Nat. Commun.">
        <title>Thousands of microbial genomes shed light on interconnected biogeochemical processes in an aquifer system.</title>
        <authorList>
            <person name="Anantharaman K."/>
            <person name="Brown C.T."/>
            <person name="Hug L.A."/>
            <person name="Sharon I."/>
            <person name="Castelle C.J."/>
            <person name="Probst A.J."/>
            <person name="Thomas B.C."/>
            <person name="Singh A."/>
            <person name="Wilkins M.J."/>
            <person name="Karaoz U."/>
            <person name="Brodie E.L."/>
            <person name="Williams K.H."/>
            <person name="Hubbard S.S."/>
            <person name="Banfield J.F."/>
        </authorList>
    </citation>
    <scope>NUCLEOTIDE SEQUENCE [LARGE SCALE GENOMIC DNA]</scope>
</reference>